<dbReference type="GO" id="GO:0016554">
    <property type="term" value="P:cytidine to uridine editing"/>
    <property type="evidence" value="ECO:0007669"/>
    <property type="project" value="TreeGrafter"/>
</dbReference>
<dbReference type="GO" id="GO:0046872">
    <property type="term" value="F:metal ion binding"/>
    <property type="evidence" value="ECO:0007669"/>
    <property type="project" value="UniProtKB-KW"/>
</dbReference>
<name>A0A091WDY6_OPIHO</name>
<dbReference type="EMBL" id="KK735252">
    <property type="protein sequence ID" value="KFR13340.1"/>
    <property type="molecule type" value="Genomic_DNA"/>
</dbReference>
<feature type="domain" description="CMP/dCMP-type deaminase" evidence="5">
    <location>
        <begin position="1"/>
        <end position="52"/>
    </location>
</feature>
<gene>
    <name evidence="6" type="ORF">N306_09749</name>
</gene>
<keyword evidence="7" id="KW-1185">Reference proteome</keyword>
<organism evidence="6 7">
    <name type="scientific">Opisthocomus hoazin</name>
    <name type="common">Hoatzin</name>
    <name type="synonym">Phasianus hoazin</name>
    <dbReference type="NCBI Taxonomy" id="30419"/>
    <lineage>
        <taxon>Eukaryota</taxon>
        <taxon>Metazoa</taxon>
        <taxon>Chordata</taxon>
        <taxon>Craniata</taxon>
        <taxon>Vertebrata</taxon>
        <taxon>Euteleostomi</taxon>
        <taxon>Archelosauria</taxon>
        <taxon>Archosauria</taxon>
        <taxon>Dinosauria</taxon>
        <taxon>Saurischia</taxon>
        <taxon>Theropoda</taxon>
        <taxon>Coelurosauria</taxon>
        <taxon>Aves</taxon>
        <taxon>Neognathae</taxon>
        <taxon>Neoaves</taxon>
        <taxon>Opisthocomiformes</taxon>
        <taxon>Opisthocomidae</taxon>
        <taxon>Opisthocomus</taxon>
    </lineage>
</organism>
<dbReference type="PROSITE" id="PS51747">
    <property type="entry name" value="CYT_DCMP_DEAMINASES_2"/>
    <property type="match status" value="1"/>
</dbReference>
<keyword evidence="4" id="KW-0378">Hydrolase</keyword>
<keyword evidence="3" id="KW-0479">Metal-binding</keyword>
<dbReference type="GO" id="GO:0003723">
    <property type="term" value="F:RNA binding"/>
    <property type="evidence" value="ECO:0007669"/>
    <property type="project" value="TreeGrafter"/>
</dbReference>
<dbReference type="PANTHER" id="PTHR13857">
    <property type="entry name" value="MRNA EDITING ENZYME"/>
    <property type="match status" value="1"/>
</dbReference>
<dbReference type="SUPFAM" id="SSF53927">
    <property type="entry name" value="Cytidine deaminase-like"/>
    <property type="match status" value="1"/>
</dbReference>
<evidence type="ECO:0000256" key="4">
    <source>
        <dbReference type="ARBA" id="ARBA00022801"/>
    </source>
</evidence>
<dbReference type="Proteomes" id="UP000053605">
    <property type="component" value="Unassembled WGS sequence"/>
</dbReference>
<sequence length="75" mass="8944">ITWYLSWSPCANCCRKILNFLKKHSYVNIDIRVARLYYIQVERNLQGLKKLESLANVTIGVMKIKDYTDCWKIFI</sequence>
<dbReference type="GO" id="GO:0004126">
    <property type="term" value="F:cytidine deaminase activity"/>
    <property type="evidence" value="ECO:0007669"/>
    <property type="project" value="TreeGrafter"/>
</dbReference>
<dbReference type="Gene3D" id="3.40.140.10">
    <property type="entry name" value="Cytidine Deaminase, domain 2"/>
    <property type="match status" value="1"/>
</dbReference>
<feature type="non-terminal residue" evidence="6">
    <location>
        <position position="1"/>
    </location>
</feature>
<proteinExistence type="inferred from homology"/>
<protein>
    <submittedName>
        <fullName evidence="6">C-&gt;U-editing enzyme APOBEC-1</fullName>
    </submittedName>
</protein>
<dbReference type="InterPro" id="IPR002125">
    <property type="entry name" value="CMP_dCMP_dom"/>
</dbReference>
<reference evidence="6 7" key="1">
    <citation type="submission" date="2014-04" db="EMBL/GenBank/DDBJ databases">
        <title>Genome evolution of avian class.</title>
        <authorList>
            <person name="Zhang G."/>
            <person name="Li C."/>
        </authorList>
    </citation>
    <scope>NUCLEOTIDE SEQUENCE [LARGE SCALE GENOMIC DNA]</scope>
    <source>
        <strain evidence="6">BGI_N306</strain>
    </source>
</reference>
<dbReference type="Pfam" id="PF18775">
    <property type="entry name" value="APOBEC4"/>
    <property type="match status" value="1"/>
</dbReference>
<evidence type="ECO:0000256" key="2">
    <source>
        <dbReference type="ARBA" id="ARBA00006576"/>
    </source>
</evidence>
<feature type="non-terminal residue" evidence="6">
    <location>
        <position position="75"/>
    </location>
</feature>
<dbReference type="PhylomeDB" id="A0A091WDY6"/>
<evidence type="ECO:0000256" key="3">
    <source>
        <dbReference type="ARBA" id="ARBA00022723"/>
    </source>
</evidence>
<accession>A0A091WDY6</accession>
<evidence type="ECO:0000259" key="5">
    <source>
        <dbReference type="PROSITE" id="PS51747"/>
    </source>
</evidence>
<evidence type="ECO:0000313" key="7">
    <source>
        <dbReference type="Proteomes" id="UP000053605"/>
    </source>
</evidence>
<dbReference type="GO" id="GO:0005737">
    <property type="term" value="C:cytoplasm"/>
    <property type="evidence" value="ECO:0007669"/>
    <property type="project" value="TreeGrafter"/>
</dbReference>
<comment type="similarity">
    <text evidence="2">Belongs to the cytidine and deoxycytidylate deaminase family.</text>
</comment>
<dbReference type="AlphaFoldDB" id="A0A091WDY6"/>
<comment type="cofactor">
    <cofactor evidence="1">
        <name>Zn(2+)</name>
        <dbReference type="ChEBI" id="CHEBI:29105"/>
    </cofactor>
</comment>
<dbReference type="GO" id="GO:0005634">
    <property type="term" value="C:nucleus"/>
    <property type="evidence" value="ECO:0007669"/>
    <property type="project" value="TreeGrafter"/>
</dbReference>
<evidence type="ECO:0000256" key="1">
    <source>
        <dbReference type="ARBA" id="ARBA00001947"/>
    </source>
</evidence>
<evidence type="ECO:0000313" key="6">
    <source>
        <dbReference type="EMBL" id="KFR13340.1"/>
    </source>
</evidence>
<dbReference type="InterPro" id="IPR016193">
    <property type="entry name" value="Cytidine_deaminase-like"/>
</dbReference>
<dbReference type="InterPro" id="IPR050610">
    <property type="entry name" value="APOBEC_Cyt_Deaminase"/>
</dbReference>